<keyword evidence="1" id="KW-0472">Membrane</keyword>
<name>X0TLF0_9ZZZZ</name>
<gene>
    <name evidence="2" type="ORF">S01H1_29153</name>
</gene>
<protein>
    <submittedName>
        <fullName evidence="2">Uncharacterized protein</fullName>
    </submittedName>
</protein>
<evidence type="ECO:0000313" key="2">
    <source>
        <dbReference type="EMBL" id="GAF88091.1"/>
    </source>
</evidence>
<keyword evidence="1" id="KW-1133">Transmembrane helix</keyword>
<proteinExistence type="predicted"/>
<comment type="caution">
    <text evidence="2">The sequence shown here is derived from an EMBL/GenBank/DDBJ whole genome shotgun (WGS) entry which is preliminary data.</text>
</comment>
<feature type="transmembrane region" description="Helical" evidence="1">
    <location>
        <begin position="21"/>
        <end position="44"/>
    </location>
</feature>
<evidence type="ECO:0000256" key="1">
    <source>
        <dbReference type="SAM" id="Phobius"/>
    </source>
</evidence>
<sequence>MIGISYNQIIKVNKIFQKKKVIAIIAILILVELFYVFPFSSGYIDMDWAIKDSKMIRKLNDLSKDDELFRIHRMGDSFVGSGCHKMLKGRIQA</sequence>
<reference evidence="2" key="1">
    <citation type="journal article" date="2014" name="Front. Microbiol.">
        <title>High frequency of phylogenetically diverse reductive dehalogenase-homologous genes in deep subseafloor sedimentary metagenomes.</title>
        <authorList>
            <person name="Kawai M."/>
            <person name="Futagami T."/>
            <person name="Toyoda A."/>
            <person name="Takaki Y."/>
            <person name="Nishi S."/>
            <person name="Hori S."/>
            <person name="Arai W."/>
            <person name="Tsubouchi T."/>
            <person name="Morono Y."/>
            <person name="Uchiyama I."/>
            <person name="Ito T."/>
            <person name="Fujiyama A."/>
            <person name="Inagaki F."/>
            <person name="Takami H."/>
        </authorList>
    </citation>
    <scope>NUCLEOTIDE SEQUENCE</scope>
    <source>
        <strain evidence="2">Expedition CK06-06</strain>
    </source>
</reference>
<dbReference type="EMBL" id="BARS01017860">
    <property type="protein sequence ID" value="GAF88091.1"/>
    <property type="molecule type" value="Genomic_DNA"/>
</dbReference>
<keyword evidence="1" id="KW-0812">Transmembrane</keyword>
<dbReference type="AlphaFoldDB" id="X0TLF0"/>
<feature type="non-terminal residue" evidence="2">
    <location>
        <position position="93"/>
    </location>
</feature>
<organism evidence="2">
    <name type="scientific">marine sediment metagenome</name>
    <dbReference type="NCBI Taxonomy" id="412755"/>
    <lineage>
        <taxon>unclassified sequences</taxon>
        <taxon>metagenomes</taxon>
        <taxon>ecological metagenomes</taxon>
    </lineage>
</organism>
<accession>X0TLF0</accession>